<accession>A0A8B8FRK1</accession>
<organism evidence="1 2">
    <name type="scientific">Sipha flava</name>
    <name type="common">yellow sugarcane aphid</name>
    <dbReference type="NCBI Taxonomy" id="143950"/>
    <lineage>
        <taxon>Eukaryota</taxon>
        <taxon>Metazoa</taxon>
        <taxon>Ecdysozoa</taxon>
        <taxon>Arthropoda</taxon>
        <taxon>Hexapoda</taxon>
        <taxon>Insecta</taxon>
        <taxon>Pterygota</taxon>
        <taxon>Neoptera</taxon>
        <taxon>Paraneoptera</taxon>
        <taxon>Hemiptera</taxon>
        <taxon>Sternorrhyncha</taxon>
        <taxon>Aphidomorpha</taxon>
        <taxon>Aphidoidea</taxon>
        <taxon>Aphididae</taxon>
        <taxon>Sipha</taxon>
    </lineage>
</organism>
<dbReference type="RefSeq" id="XP_025413382.1">
    <property type="nucleotide sequence ID" value="XM_025557597.1"/>
</dbReference>
<protein>
    <submittedName>
        <fullName evidence="2">Uncharacterized protein LOC112685660</fullName>
    </submittedName>
</protein>
<dbReference type="GeneID" id="112685660"/>
<sequence>MNYYIYILCVAFSSSAFSIDLKILPNVPELTVTSESNYVIKCQGNEPVKWIIPESNPFFNADRNSSIKILQSEANTKNVSLLMLNRVSYLNIGYYYCVPLSGDRKSDSINSENIYLFVRKRTMLY</sequence>
<evidence type="ECO:0000313" key="1">
    <source>
        <dbReference type="Proteomes" id="UP000694846"/>
    </source>
</evidence>
<name>A0A8B8FRK1_9HEMI</name>
<dbReference type="OrthoDB" id="6077854at2759"/>
<dbReference type="InterPro" id="IPR013783">
    <property type="entry name" value="Ig-like_fold"/>
</dbReference>
<gene>
    <name evidence="2" type="primary">LOC112685660</name>
</gene>
<evidence type="ECO:0000313" key="2">
    <source>
        <dbReference type="RefSeq" id="XP_025413382.1"/>
    </source>
</evidence>
<keyword evidence="1" id="KW-1185">Reference proteome</keyword>
<reference evidence="2" key="1">
    <citation type="submission" date="2025-08" db="UniProtKB">
        <authorList>
            <consortium name="RefSeq"/>
        </authorList>
    </citation>
    <scope>IDENTIFICATION</scope>
    <source>
        <tissue evidence="2">Whole body</tissue>
    </source>
</reference>
<proteinExistence type="predicted"/>
<dbReference type="Gene3D" id="2.60.40.10">
    <property type="entry name" value="Immunoglobulins"/>
    <property type="match status" value="1"/>
</dbReference>
<dbReference type="AlphaFoldDB" id="A0A8B8FRK1"/>
<dbReference type="Proteomes" id="UP000694846">
    <property type="component" value="Unplaced"/>
</dbReference>